<dbReference type="InterPro" id="IPR001392">
    <property type="entry name" value="Clathrin_mu"/>
</dbReference>
<feature type="domain" description="MHD" evidence="6">
    <location>
        <begin position="176"/>
        <end position="426"/>
    </location>
</feature>
<evidence type="ECO:0000256" key="1">
    <source>
        <dbReference type="ARBA" id="ARBA00004308"/>
    </source>
</evidence>
<evidence type="ECO:0000259" key="6">
    <source>
        <dbReference type="PROSITE" id="PS51072"/>
    </source>
</evidence>
<dbReference type="Pfam" id="PF01217">
    <property type="entry name" value="Clat_adaptor_s"/>
    <property type="match status" value="1"/>
</dbReference>
<dbReference type="PROSITE" id="PS51072">
    <property type="entry name" value="MHD"/>
    <property type="match status" value="1"/>
</dbReference>
<gene>
    <name evidence="7" type="ORF">DSPE1174_LOCUS22405</name>
</gene>
<evidence type="ECO:0000256" key="2">
    <source>
        <dbReference type="ARBA" id="ARBA00022448"/>
    </source>
</evidence>
<dbReference type="Pfam" id="PF00928">
    <property type="entry name" value="Adap_comp_sub"/>
    <property type="match status" value="1"/>
</dbReference>
<dbReference type="InterPro" id="IPR011012">
    <property type="entry name" value="Longin-like_dom_sf"/>
</dbReference>
<comment type="similarity">
    <text evidence="5">Belongs to the adaptor complexes medium subunit family.</text>
</comment>
<organism evidence="7">
    <name type="scientific">Octactis speculum</name>
    <dbReference type="NCBI Taxonomy" id="3111310"/>
    <lineage>
        <taxon>Eukaryota</taxon>
        <taxon>Sar</taxon>
        <taxon>Stramenopiles</taxon>
        <taxon>Ochrophyta</taxon>
        <taxon>Dictyochophyceae</taxon>
        <taxon>Dictyochales</taxon>
        <taxon>Dictyochaceae</taxon>
        <taxon>Octactis</taxon>
    </lineage>
</organism>
<evidence type="ECO:0000256" key="4">
    <source>
        <dbReference type="ARBA" id="ARBA00023136"/>
    </source>
</evidence>
<dbReference type="PANTHER" id="PTHR10529">
    <property type="entry name" value="AP COMPLEX SUBUNIT MU"/>
    <property type="match status" value="1"/>
</dbReference>
<dbReference type="EMBL" id="HBGS01043413">
    <property type="protein sequence ID" value="CAD9454531.1"/>
    <property type="molecule type" value="Transcribed_RNA"/>
</dbReference>
<dbReference type="PRINTS" id="PR00314">
    <property type="entry name" value="CLATHRINADPT"/>
</dbReference>
<dbReference type="PIRSF" id="PIRSF005992">
    <property type="entry name" value="Clathrin_mu"/>
    <property type="match status" value="1"/>
</dbReference>
<dbReference type="CDD" id="cd14837">
    <property type="entry name" value="AP3_Mu_N"/>
    <property type="match status" value="1"/>
</dbReference>
<keyword evidence="3 5" id="KW-0653">Protein transport</keyword>
<dbReference type="FunFam" id="3.30.450.60:FF:000002">
    <property type="entry name" value="AP-2 complex subunit mu, putative"/>
    <property type="match status" value="1"/>
</dbReference>
<dbReference type="InterPro" id="IPR050431">
    <property type="entry name" value="Adaptor_comp_med_subunit"/>
</dbReference>
<comment type="subcellular location">
    <subcellularLocation>
        <location evidence="1">Endomembrane system</location>
    </subcellularLocation>
</comment>
<dbReference type="InterPro" id="IPR028565">
    <property type="entry name" value="MHD"/>
</dbReference>
<accession>A0A7S2GKZ3</accession>
<dbReference type="GO" id="GO:0030131">
    <property type="term" value="C:clathrin adaptor complex"/>
    <property type="evidence" value="ECO:0007669"/>
    <property type="project" value="UniProtKB-UniRule"/>
</dbReference>
<dbReference type="CDD" id="cd09252">
    <property type="entry name" value="AP-3_Mu3_Cterm"/>
    <property type="match status" value="1"/>
</dbReference>
<protein>
    <recommendedName>
        <fullName evidence="6">MHD domain-containing protein</fullName>
    </recommendedName>
</protein>
<dbReference type="InterPro" id="IPR036168">
    <property type="entry name" value="AP2_Mu_C_sf"/>
</dbReference>
<evidence type="ECO:0000313" key="7">
    <source>
        <dbReference type="EMBL" id="CAD9454531.1"/>
    </source>
</evidence>
<evidence type="ECO:0000256" key="3">
    <source>
        <dbReference type="ARBA" id="ARBA00022927"/>
    </source>
</evidence>
<dbReference type="GO" id="GO:0016192">
    <property type="term" value="P:vesicle-mediated transport"/>
    <property type="evidence" value="ECO:0007669"/>
    <property type="project" value="InterPro"/>
</dbReference>
<dbReference type="GO" id="GO:0006886">
    <property type="term" value="P:intracellular protein transport"/>
    <property type="evidence" value="ECO:0007669"/>
    <property type="project" value="UniProtKB-UniRule"/>
</dbReference>
<dbReference type="Gene3D" id="2.60.40.1170">
    <property type="entry name" value="Mu homology domain, subdomain B"/>
    <property type="match status" value="2"/>
</dbReference>
<dbReference type="SUPFAM" id="SSF49447">
    <property type="entry name" value="Second domain of Mu2 adaptin subunit (ap50) of ap2 adaptor"/>
    <property type="match status" value="1"/>
</dbReference>
<keyword evidence="2 5" id="KW-0813">Transport</keyword>
<dbReference type="AlphaFoldDB" id="A0A7S2GKZ3"/>
<keyword evidence="4" id="KW-0472">Membrane</keyword>
<dbReference type="InterPro" id="IPR022775">
    <property type="entry name" value="AP_mu_sigma_su"/>
</dbReference>
<dbReference type="SUPFAM" id="SSF64356">
    <property type="entry name" value="SNARE-like"/>
    <property type="match status" value="1"/>
</dbReference>
<reference evidence="7" key="1">
    <citation type="submission" date="2021-01" db="EMBL/GenBank/DDBJ databases">
        <authorList>
            <person name="Corre E."/>
            <person name="Pelletier E."/>
            <person name="Niang G."/>
            <person name="Scheremetjew M."/>
            <person name="Finn R."/>
            <person name="Kale V."/>
            <person name="Holt S."/>
            <person name="Cochrane G."/>
            <person name="Meng A."/>
            <person name="Brown T."/>
            <person name="Cohen L."/>
        </authorList>
    </citation>
    <scope>NUCLEOTIDE SEQUENCE</scope>
    <source>
        <strain evidence="7">CCMP1381</strain>
    </source>
</reference>
<name>A0A7S2GKZ3_9STRA</name>
<dbReference type="GO" id="GO:0012505">
    <property type="term" value="C:endomembrane system"/>
    <property type="evidence" value="ECO:0007669"/>
    <property type="project" value="UniProtKB-SubCell"/>
</dbReference>
<dbReference type="Gene3D" id="3.30.450.60">
    <property type="match status" value="1"/>
</dbReference>
<evidence type="ECO:0000256" key="5">
    <source>
        <dbReference type="PIRNR" id="PIRNR005992"/>
    </source>
</evidence>
<proteinExistence type="inferred from homology"/>
<sequence>MIQSIFVMAHTGEVMLEKHYRGMTPRTVCDFFWDEVNKYDDKEDVPPILFNTKYYLISVYRDDLFIIASVVAEVAPLLVIEFLHRIITIFTEYFGSVEETAIKENFSTCYQLLEEMMDNGYPLTTEPNALKAMIKPPSVMGRLTAAATGKSGISEELPDGTISMMPWRKAGVKYAQNEIYMDIIEEVDAIVDKNGQIVSSEVTGYVQANSRLSGIPDLTMTFVDPDVIDDCSFHPCVRYNRFERDRVVSFVPPDGQFELMRYRVSTKANVAAPIFCQSQLNLNGETNSGNGRISITVGQKPMSSLIMPPKKGTMLIEDVALTIPFPKGVKTTNLTANVGTCLYDEATKVAKWTIGKLSTSKSPQLTGTLVLHGTKLEESPPIQLKWKVPMASVSGIAIASLQLTNERYRPYKGVRATTRSGKFQVRT</sequence>